<dbReference type="PATRIC" id="fig|348824.6.peg.7397"/>
<name>W6RQN2_9HYPH</name>
<protein>
    <submittedName>
        <fullName evidence="1">Uncharacterized protein</fullName>
    </submittedName>
</protein>
<keyword evidence="1" id="KW-0614">Plasmid</keyword>
<keyword evidence="2" id="KW-1185">Reference proteome</keyword>
<dbReference type="EMBL" id="HG916855">
    <property type="protein sequence ID" value="CDM63019.1"/>
    <property type="molecule type" value="Genomic_DNA"/>
</dbReference>
<dbReference type="AlphaFoldDB" id="W6RQN2"/>
<gene>
    <name evidence="1" type="ORF">LPU83_pLPU83d_1649</name>
</gene>
<organism evidence="1 2">
    <name type="scientific">Rhizobium favelukesii</name>
    <dbReference type="NCBI Taxonomy" id="348824"/>
    <lineage>
        <taxon>Bacteria</taxon>
        <taxon>Pseudomonadati</taxon>
        <taxon>Pseudomonadota</taxon>
        <taxon>Alphaproteobacteria</taxon>
        <taxon>Hyphomicrobiales</taxon>
        <taxon>Rhizobiaceae</taxon>
        <taxon>Rhizobium/Agrobacterium group</taxon>
        <taxon>Rhizobium</taxon>
    </lineage>
</organism>
<reference evidence="1" key="1">
    <citation type="submission" date="2013-11" db="EMBL/GenBank/DDBJ databases">
        <title>Draft genome sequence of the broad-host-range Rhizobium sp. LPU83 strain, a member of the low-genetic diversity Oregon-like Rhizobium sp. group.</title>
        <authorList>
            <person name="Wibberg D."/>
            <person name="Puehler A."/>
            <person name="Schlueter A."/>
        </authorList>
    </citation>
    <scope>NUCLEOTIDE SEQUENCE [LARGE SCALE GENOMIC DNA]</scope>
    <source>
        <strain evidence="1">LPU83</strain>
        <plasmid evidence="1">pLPU83d</plasmid>
    </source>
</reference>
<accession>W6RQN2</accession>
<dbReference type="RefSeq" id="WP_157997410.1">
    <property type="nucleotide sequence ID" value="NZ_ATTO01000059.1"/>
</dbReference>
<evidence type="ECO:0000313" key="2">
    <source>
        <dbReference type="Proteomes" id="UP000019443"/>
    </source>
</evidence>
<proteinExistence type="predicted"/>
<geneLocation type="plasmid" evidence="1 2">
    <name>pLPU83d</name>
</geneLocation>
<dbReference type="HOGENOM" id="CLU_3172496_0_0_5"/>
<dbReference type="Proteomes" id="UP000019443">
    <property type="component" value="Plasmid pLPU83d"/>
</dbReference>
<evidence type="ECO:0000313" key="1">
    <source>
        <dbReference type="EMBL" id="CDM63019.1"/>
    </source>
</evidence>
<dbReference type="KEGG" id="rhl:LPU83_pLPU83d_1649"/>
<sequence length="47" mass="5022">MGIQRKVEITLAAHGQYLDVRGQRGANRRNAVIAISAALFGASQTPN</sequence>